<organism evidence="1 2">
    <name type="scientific">Brassica carinata</name>
    <name type="common">Ethiopian mustard</name>
    <name type="synonym">Abyssinian cabbage</name>
    <dbReference type="NCBI Taxonomy" id="52824"/>
    <lineage>
        <taxon>Eukaryota</taxon>
        <taxon>Viridiplantae</taxon>
        <taxon>Streptophyta</taxon>
        <taxon>Embryophyta</taxon>
        <taxon>Tracheophyta</taxon>
        <taxon>Spermatophyta</taxon>
        <taxon>Magnoliopsida</taxon>
        <taxon>eudicotyledons</taxon>
        <taxon>Gunneridae</taxon>
        <taxon>Pentapetalae</taxon>
        <taxon>rosids</taxon>
        <taxon>malvids</taxon>
        <taxon>Brassicales</taxon>
        <taxon>Brassicaceae</taxon>
        <taxon>Brassiceae</taxon>
        <taxon>Brassica</taxon>
    </lineage>
</organism>
<reference evidence="1 2" key="1">
    <citation type="submission" date="2020-02" db="EMBL/GenBank/DDBJ databases">
        <authorList>
            <person name="Ma Q."/>
            <person name="Huang Y."/>
            <person name="Song X."/>
            <person name="Pei D."/>
        </authorList>
    </citation>
    <scope>NUCLEOTIDE SEQUENCE [LARGE SCALE GENOMIC DNA]</scope>
    <source>
        <strain evidence="1">Sxm20200214</strain>
        <tissue evidence="1">Leaf</tissue>
    </source>
</reference>
<comment type="caution">
    <text evidence="1">The sequence shown here is derived from an EMBL/GenBank/DDBJ whole genome shotgun (WGS) entry which is preliminary data.</text>
</comment>
<dbReference type="AlphaFoldDB" id="A0A8X7VKX5"/>
<sequence length="67" mass="8008">MSEELPKRLFKPGEETQVHQINNNCKMEMDAMMYIWREDIFEALEYRPCCFHELHVLASGSRMNTEV</sequence>
<accession>A0A8X7VKX5</accession>
<keyword evidence="2" id="KW-1185">Reference proteome</keyword>
<proteinExistence type="predicted"/>
<dbReference type="Proteomes" id="UP000886595">
    <property type="component" value="Unassembled WGS sequence"/>
</dbReference>
<name>A0A8X7VKX5_BRACI</name>
<evidence type="ECO:0000313" key="2">
    <source>
        <dbReference type="Proteomes" id="UP000886595"/>
    </source>
</evidence>
<dbReference type="EMBL" id="JAAMPC010000005">
    <property type="protein sequence ID" value="KAG2313033.1"/>
    <property type="molecule type" value="Genomic_DNA"/>
</dbReference>
<protein>
    <submittedName>
        <fullName evidence="1">Uncharacterized protein</fullName>
    </submittedName>
</protein>
<evidence type="ECO:0000313" key="1">
    <source>
        <dbReference type="EMBL" id="KAG2313033.1"/>
    </source>
</evidence>
<gene>
    <name evidence="1" type="ORF">Bca52824_024590</name>
</gene>